<dbReference type="Pfam" id="PF09851">
    <property type="entry name" value="SHOCT"/>
    <property type="match status" value="1"/>
</dbReference>
<evidence type="ECO:0000313" key="1">
    <source>
        <dbReference type="EMBL" id="NEV68882.1"/>
    </source>
</evidence>
<dbReference type="InterPro" id="IPR018649">
    <property type="entry name" value="SHOCT"/>
</dbReference>
<reference evidence="1" key="3">
    <citation type="submission" date="2020-02" db="EMBL/GenBank/DDBJ databases">
        <authorList>
            <person name="Sarangi A.N."/>
            <person name="Ghosh S."/>
            <person name="Mukherjee M."/>
            <person name="Tripathy S."/>
        </authorList>
    </citation>
    <scope>NUCLEOTIDE SEQUENCE</scope>
    <source>
        <strain evidence="1">BDU141951</strain>
    </source>
</reference>
<reference evidence="1" key="2">
    <citation type="journal article" date="2015" name="Genome Announc.">
        <title>Draft Genome Sequence of Filamentous Marine Cyanobacterium Lyngbya confervoides Strain BDU141951.</title>
        <authorList>
            <person name="Chandrababunaidu M.M."/>
            <person name="Sen D."/>
            <person name="Tripathy S."/>
        </authorList>
    </citation>
    <scope>NUCLEOTIDE SEQUENCE</scope>
    <source>
        <strain evidence="1">BDU141951</strain>
    </source>
</reference>
<name>A0A0C1YIE7_9CYAN</name>
<organism evidence="1">
    <name type="scientific">Lyngbya confervoides BDU141951</name>
    <dbReference type="NCBI Taxonomy" id="1574623"/>
    <lineage>
        <taxon>Bacteria</taxon>
        <taxon>Bacillati</taxon>
        <taxon>Cyanobacteriota</taxon>
        <taxon>Cyanophyceae</taxon>
        <taxon>Oscillatoriophycideae</taxon>
        <taxon>Oscillatoriales</taxon>
        <taxon>Microcoleaceae</taxon>
        <taxon>Lyngbya</taxon>
    </lineage>
</organism>
<dbReference type="EMBL" id="JTHE02000003">
    <property type="protein sequence ID" value="NEV68882.1"/>
    <property type="molecule type" value="Genomic_DNA"/>
</dbReference>
<comment type="caution">
    <text evidence="1">The sequence shown here is derived from an EMBL/GenBank/DDBJ whole genome shotgun (WGS) entry which is preliminary data.</text>
</comment>
<gene>
    <name evidence="1" type="ORF">QQ91_017420</name>
</gene>
<dbReference type="AlphaFoldDB" id="A0A0C1YIE7"/>
<reference evidence="1" key="1">
    <citation type="submission" date="2014-11" db="EMBL/GenBank/DDBJ databases">
        <authorList>
            <person name="Malar M.C."/>
            <person name="Sen D."/>
            <person name="Tripathy S."/>
        </authorList>
    </citation>
    <scope>NUCLEOTIDE SEQUENCE</scope>
    <source>
        <strain evidence="1">BDU141951</strain>
    </source>
</reference>
<accession>A0A0C1YIE7</accession>
<proteinExistence type="predicted"/>
<sequence length="106" mass="11157">MPRNRRSPGLLRSTARTAARTAVIAGTATATSNAVHNRMTPQANQRTMAQPQQAQVAYVPQPVANPVPADAATADLVAQLAQLADLKAAGALTEDEFQQAKNKLLV</sequence>
<protein>
    <submittedName>
        <fullName evidence="1">SHOCT domain-containing protein</fullName>
    </submittedName>
</protein>